<sequence>MLKLVLDDAVFFKKSIDAISVLIDEAEFIASDSGLELKATDPSQISMVDFKLEKKSFKEFNVNGVTRLGLDLDYLSQVMSRAKPKDSLELNVSDKSSKLSVVFSGAAKRTFEVPLIDVSSAELPNPKIDFDAELKLKADVLQDGLKDATLISTHITLGVDAEKFFMRANSSKGTLNNEILAKEKGALPELKVKNEAKSMFPLDYLSDIVKGAASDSDVLLKMKSNAPLELSYAIGKAHIRYFLAPRIESD</sequence>
<dbReference type="InterPro" id="IPR000730">
    <property type="entry name" value="Pr_cel_nuc_antig"/>
</dbReference>
<dbReference type="GO" id="GO:0006275">
    <property type="term" value="P:regulation of DNA replication"/>
    <property type="evidence" value="ECO:0007669"/>
    <property type="project" value="UniProtKB-UniRule"/>
</dbReference>
<evidence type="ECO:0000256" key="3">
    <source>
        <dbReference type="HAMAP-Rule" id="MF_00317"/>
    </source>
</evidence>
<evidence type="ECO:0000256" key="4">
    <source>
        <dbReference type="RuleBase" id="RU003671"/>
    </source>
</evidence>
<dbReference type="InterPro" id="IPR022649">
    <property type="entry name" value="Pr_cel_nuc_antig_C"/>
</dbReference>
<dbReference type="PANTHER" id="PTHR11352">
    <property type="entry name" value="PROLIFERATING CELL NUCLEAR ANTIGEN"/>
    <property type="match status" value="1"/>
</dbReference>
<keyword evidence="3 4" id="KW-0235">DNA replication</keyword>
<dbReference type="Proteomes" id="UP000577419">
    <property type="component" value="Unassembled WGS sequence"/>
</dbReference>
<dbReference type="EMBL" id="DUFG01000013">
    <property type="protein sequence ID" value="HIH08107.1"/>
    <property type="molecule type" value="Genomic_DNA"/>
</dbReference>
<evidence type="ECO:0000313" key="10">
    <source>
        <dbReference type="Proteomes" id="UP000577419"/>
    </source>
</evidence>
<reference evidence="9" key="2">
    <citation type="submission" date="2021-03" db="EMBL/GenBank/DDBJ databases">
        <authorList>
            <person name="Jaffe A."/>
        </authorList>
    </citation>
    <scope>NUCLEOTIDE SEQUENCE</scope>
    <source>
        <strain evidence="9">RIFCSPHIGHO2_01_FULL_GW2011_AR10_43_9</strain>
    </source>
</reference>
<comment type="subunit">
    <text evidence="3">Homotrimer. The subunits circularize to form a toroid; DNA passes through its center. Replication factor C (RFC) is required to load the toroid on the DNA.</text>
</comment>
<dbReference type="AlphaFoldDB" id="A0A7J4IWH9"/>
<protein>
    <recommendedName>
        <fullName evidence="3">DNA polymerase sliding clamp</fullName>
    </recommendedName>
    <alternativeName>
        <fullName evidence="3">Proliferating cell nuclear antigen homolog</fullName>
        <shortName evidence="3">PCNA</shortName>
    </alternativeName>
</protein>
<dbReference type="InterPro" id="IPR046938">
    <property type="entry name" value="DNA_clamp_sf"/>
</dbReference>
<comment type="similarity">
    <text evidence="1 3 4">Belongs to the PCNA family.</text>
</comment>
<accession>A0A7J4IWH9</accession>
<dbReference type="SUPFAM" id="SSF55979">
    <property type="entry name" value="DNA clamp"/>
    <property type="match status" value="2"/>
</dbReference>
<evidence type="ECO:0000313" key="9">
    <source>
        <dbReference type="EMBL" id="MBS3058902.1"/>
    </source>
</evidence>
<evidence type="ECO:0000256" key="2">
    <source>
        <dbReference type="ARBA" id="ARBA00023125"/>
    </source>
</evidence>
<dbReference type="Pfam" id="PF02747">
    <property type="entry name" value="PCNA_C"/>
    <property type="match status" value="1"/>
</dbReference>
<comment type="caution">
    <text evidence="8">The sequence shown here is derived from an EMBL/GenBank/DDBJ whole genome shotgun (WGS) entry which is preliminary data.</text>
</comment>
<reference evidence="8" key="1">
    <citation type="journal article" date="2020" name="bioRxiv">
        <title>A rank-normalized archaeal taxonomy based on genome phylogeny resolves widespread incomplete and uneven classifications.</title>
        <authorList>
            <person name="Rinke C."/>
            <person name="Chuvochina M."/>
            <person name="Mussig A.J."/>
            <person name="Chaumeil P.-A."/>
            <person name="Waite D.W."/>
            <person name="Whitman W.B."/>
            <person name="Parks D.H."/>
            <person name="Hugenholtz P."/>
        </authorList>
    </citation>
    <scope>NUCLEOTIDE SEQUENCE</scope>
    <source>
        <strain evidence="8">UBA10011</strain>
    </source>
</reference>
<name>A0A7J4IWH9_9ARCH</name>
<dbReference type="Gene3D" id="3.70.10.10">
    <property type="match status" value="1"/>
</dbReference>
<evidence type="ECO:0000256" key="1">
    <source>
        <dbReference type="ARBA" id="ARBA00010462"/>
    </source>
</evidence>
<gene>
    <name evidence="3 8" type="primary">pcn</name>
    <name evidence="8" type="ORF">HA237_01920</name>
    <name evidence="9" type="ORF">J4224_00575</name>
</gene>
<dbReference type="PANTHER" id="PTHR11352:SF0">
    <property type="entry name" value="PROLIFERATING CELL NUCLEAR ANTIGEN"/>
    <property type="match status" value="1"/>
</dbReference>
<dbReference type="PRINTS" id="PR00339">
    <property type="entry name" value="PCNACYCLIN"/>
</dbReference>
<proteinExistence type="inferred from homology"/>
<dbReference type="CDD" id="cd00577">
    <property type="entry name" value="PCNA"/>
    <property type="match status" value="1"/>
</dbReference>
<organism evidence="8 10">
    <name type="scientific">Candidatus Iainarchaeum sp</name>
    <dbReference type="NCBI Taxonomy" id="3101447"/>
    <lineage>
        <taxon>Archaea</taxon>
        <taxon>Candidatus Iainarchaeota</taxon>
        <taxon>Candidatus Iainarchaeia</taxon>
        <taxon>Candidatus Iainarchaeales</taxon>
        <taxon>Candidatus Iainarchaeaceae</taxon>
        <taxon>Candidatus Iainarchaeum</taxon>
    </lineage>
</organism>
<dbReference type="NCBIfam" id="TIGR00590">
    <property type="entry name" value="pcna"/>
    <property type="match status" value="1"/>
</dbReference>
<dbReference type="Proteomes" id="UP000683213">
    <property type="component" value="Unassembled WGS sequence"/>
</dbReference>
<feature type="domain" description="Proliferating cell nuclear antigen PCNA N-terminal" evidence="6">
    <location>
        <begin position="1"/>
        <end position="109"/>
    </location>
</feature>
<dbReference type="GO" id="GO:0003677">
    <property type="term" value="F:DNA binding"/>
    <property type="evidence" value="ECO:0007669"/>
    <property type="project" value="UniProtKB-UniRule"/>
</dbReference>
<comment type="function">
    <text evidence="3">Sliding clamp subunit that acts as a moving platform for DNA processing. Responsible for tethering the catalytic subunit of DNA polymerase and other proteins to DNA during high-speed replication.</text>
</comment>
<dbReference type="GO" id="GO:0006272">
    <property type="term" value="P:leading strand elongation"/>
    <property type="evidence" value="ECO:0007669"/>
    <property type="project" value="TreeGrafter"/>
</dbReference>
<evidence type="ECO:0000259" key="6">
    <source>
        <dbReference type="Pfam" id="PF00705"/>
    </source>
</evidence>
<dbReference type="GO" id="GO:0030337">
    <property type="term" value="F:DNA polymerase processivity factor activity"/>
    <property type="evidence" value="ECO:0007669"/>
    <property type="project" value="UniProtKB-UniRule"/>
</dbReference>
<comment type="function">
    <text evidence="5">Sliding clamp subunit. Responsible for tethering the catalytic subunit of DNA polymerase to DNA during high-speed replication.</text>
</comment>
<dbReference type="Pfam" id="PF00705">
    <property type="entry name" value="PCNA_N"/>
    <property type="match status" value="1"/>
</dbReference>
<evidence type="ECO:0000259" key="7">
    <source>
        <dbReference type="Pfam" id="PF02747"/>
    </source>
</evidence>
<evidence type="ECO:0000256" key="5">
    <source>
        <dbReference type="RuleBase" id="RU003673"/>
    </source>
</evidence>
<dbReference type="InterPro" id="IPR022648">
    <property type="entry name" value="Pr_cel_nuc_antig_N"/>
</dbReference>
<reference evidence="9" key="3">
    <citation type="submission" date="2021-05" db="EMBL/GenBank/DDBJ databases">
        <title>Protein family content uncovers lineage relationships and bacterial pathway maintenance mechanisms in DPANN archaea.</title>
        <authorList>
            <person name="Castelle C.J."/>
            <person name="Meheust R."/>
            <person name="Jaffe A.L."/>
            <person name="Seitz K."/>
            <person name="Gong X."/>
            <person name="Baker B.J."/>
            <person name="Banfield J.F."/>
        </authorList>
    </citation>
    <scope>NUCLEOTIDE SEQUENCE</scope>
    <source>
        <strain evidence="9">RIFCSPHIGHO2_01_FULL_GW2011_AR10_43_9</strain>
    </source>
</reference>
<feature type="domain" description="Proliferating cell nuclear antigen PCNA C-terminal" evidence="7">
    <location>
        <begin position="126"/>
        <end position="245"/>
    </location>
</feature>
<evidence type="ECO:0000313" key="8">
    <source>
        <dbReference type="EMBL" id="HIH08107.1"/>
    </source>
</evidence>
<dbReference type="HAMAP" id="MF_00317">
    <property type="entry name" value="DNApol_clamp_arch"/>
    <property type="match status" value="1"/>
</dbReference>
<keyword evidence="2 3" id="KW-0238">DNA-binding</keyword>
<dbReference type="EMBL" id="JAGVWF010000007">
    <property type="protein sequence ID" value="MBS3058902.1"/>
    <property type="molecule type" value="Genomic_DNA"/>
</dbReference>